<dbReference type="Gene3D" id="1.10.443.10">
    <property type="entry name" value="Intergrase catalytic core"/>
    <property type="match status" value="1"/>
</dbReference>
<dbReference type="AlphaFoldDB" id="A0A1I1ZUP1"/>
<sequence>MSCTSGWSVRLWLLPGPTREQGFHCLRHTFAGMRLDVRESVVSVSKWLGHADGHGRQAMDAWFTPPQSQLKKVSLAERGASDYLTPRKSAGQGLPLGGPQCQARDEVPLQEQEDQDRGQGDEDGARGQQVVVGEELAAEVVEG</sequence>
<evidence type="ECO:0008006" key="5">
    <source>
        <dbReference type="Google" id="ProtNLM"/>
    </source>
</evidence>
<dbReference type="GO" id="GO:0006310">
    <property type="term" value="P:DNA recombination"/>
    <property type="evidence" value="ECO:0007669"/>
    <property type="project" value="UniProtKB-KW"/>
</dbReference>
<keyword evidence="1" id="KW-0233">DNA recombination</keyword>
<dbReference type="Proteomes" id="UP000181942">
    <property type="component" value="Unassembled WGS sequence"/>
</dbReference>
<feature type="region of interest" description="Disordered" evidence="2">
    <location>
        <begin position="81"/>
        <end position="131"/>
    </location>
</feature>
<evidence type="ECO:0000256" key="1">
    <source>
        <dbReference type="ARBA" id="ARBA00023172"/>
    </source>
</evidence>
<dbReference type="SUPFAM" id="SSF56349">
    <property type="entry name" value="DNA breaking-rejoining enzymes"/>
    <property type="match status" value="1"/>
</dbReference>
<protein>
    <recommendedName>
        <fullName evidence="5">Phage integrase family protein</fullName>
    </recommendedName>
</protein>
<proteinExistence type="predicted"/>
<dbReference type="GO" id="GO:0003677">
    <property type="term" value="F:DNA binding"/>
    <property type="evidence" value="ECO:0007669"/>
    <property type="project" value="InterPro"/>
</dbReference>
<feature type="compositionally biased region" description="Basic and acidic residues" evidence="2">
    <location>
        <begin position="115"/>
        <end position="125"/>
    </location>
</feature>
<dbReference type="InterPro" id="IPR013762">
    <property type="entry name" value="Integrase-like_cat_sf"/>
</dbReference>
<feature type="compositionally biased region" description="Low complexity" evidence="2">
    <location>
        <begin position="91"/>
        <end position="100"/>
    </location>
</feature>
<dbReference type="GO" id="GO:0015074">
    <property type="term" value="P:DNA integration"/>
    <property type="evidence" value="ECO:0007669"/>
    <property type="project" value="InterPro"/>
</dbReference>
<name>A0A1I1ZUP1_9ACTN</name>
<gene>
    <name evidence="3" type="ORF">SAMN02787118_101388</name>
</gene>
<organism evidence="3 4">
    <name type="scientific">Streptomyces mirabilis</name>
    <dbReference type="NCBI Taxonomy" id="68239"/>
    <lineage>
        <taxon>Bacteria</taxon>
        <taxon>Bacillati</taxon>
        <taxon>Actinomycetota</taxon>
        <taxon>Actinomycetes</taxon>
        <taxon>Kitasatosporales</taxon>
        <taxon>Streptomycetaceae</taxon>
        <taxon>Streptomyces</taxon>
    </lineage>
</organism>
<evidence type="ECO:0000256" key="2">
    <source>
        <dbReference type="SAM" id="MobiDB-lite"/>
    </source>
</evidence>
<evidence type="ECO:0000313" key="3">
    <source>
        <dbReference type="EMBL" id="SFE34250.1"/>
    </source>
</evidence>
<reference evidence="3 4" key="1">
    <citation type="submission" date="2016-10" db="EMBL/GenBank/DDBJ databases">
        <authorList>
            <person name="de Groot N.N."/>
        </authorList>
    </citation>
    <scope>NUCLEOTIDE SEQUENCE [LARGE SCALE GENOMIC DNA]</scope>
    <source>
        <strain evidence="3 4">OK461</strain>
    </source>
</reference>
<accession>A0A1I1ZUP1</accession>
<dbReference type="InterPro" id="IPR011010">
    <property type="entry name" value="DNA_brk_join_enz"/>
</dbReference>
<dbReference type="EMBL" id="FONR01000001">
    <property type="protein sequence ID" value="SFE34250.1"/>
    <property type="molecule type" value="Genomic_DNA"/>
</dbReference>
<evidence type="ECO:0000313" key="4">
    <source>
        <dbReference type="Proteomes" id="UP000181942"/>
    </source>
</evidence>